<evidence type="ECO:0000256" key="1">
    <source>
        <dbReference type="ARBA" id="ARBA00022679"/>
    </source>
</evidence>
<dbReference type="InterPro" id="IPR050444">
    <property type="entry name" value="Polyketide_Synthase"/>
</dbReference>
<dbReference type="AlphaFoldDB" id="A7GTF7"/>
<evidence type="ECO:0000259" key="2">
    <source>
        <dbReference type="SMART" id="SM00827"/>
    </source>
</evidence>
<protein>
    <submittedName>
        <fullName evidence="3">Acyl transferase</fullName>
    </submittedName>
</protein>
<dbReference type="Proteomes" id="UP000002300">
    <property type="component" value="Chromosome"/>
</dbReference>
<dbReference type="GeneID" id="33898440"/>
<dbReference type="InterPro" id="IPR001227">
    <property type="entry name" value="Ac_transferase_dom_sf"/>
</dbReference>
<dbReference type="GO" id="GO:0016740">
    <property type="term" value="F:transferase activity"/>
    <property type="evidence" value="ECO:0007669"/>
    <property type="project" value="UniProtKB-KW"/>
</dbReference>
<dbReference type="STRING" id="315749.Bcer98_3192"/>
<dbReference type="InterPro" id="IPR014043">
    <property type="entry name" value="Acyl_transferase_dom"/>
</dbReference>
<reference evidence="3 4" key="1">
    <citation type="journal article" date="2008" name="Chem. Biol. Interact.">
        <title>Extending the Bacillus cereus group genomics to putative food-borne pathogens of different toxicity.</title>
        <authorList>
            <person name="Lapidus A."/>
            <person name="Goltsman E."/>
            <person name="Auger S."/>
            <person name="Galleron N."/>
            <person name="Segurens B."/>
            <person name="Dossat C."/>
            <person name="Land M.L."/>
            <person name="Broussolle V."/>
            <person name="Brillard J."/>
            <person name="Guinebretiere M.H."/>
            <person name="Sanchis V."/>
            <person name="Nguen-The C."/>
            <person name="Lereclus D."/>
            <person name="Richardson P."/>
            <person name="Wincker P."/>
            <person name="Weissenbach J."/>
            <person name="Ehrlich S.D."/>
            <person name="Sorokin A."/>
        </authorList>
    </citation>
    <scope>NUCLEOTIDE SEQUENCE [LARGE SCALE GENOMIC DNA]</scope>
    <source>
        <strain evidence="4">DSM 22905 / CIP 110041 / 391-98 / NVH 391-98</strain>
    </source>
</reference>
<dbReference type="RefSeq" id="WP_012095651.1">
    <property type="nucleotide sequence ID" value="NC_009674.1"/>
</dbReference>
<dbReference type="KEGG" id="bcy:Bcer98_3192"/>
<name>A7GTF7_BACCN</name>
<proteinExistence type="predicted"/>
<keyword evidence="4" id="KW-1185">Reference proteome</keyword>
<dbReference type="InterPro" id="IPR016035">
    <property type="entry name" value="Acyl_Trfase/lysoPLipase"/>
</dbReference>
<accession>A7GTF7</accession>
<dbReference type="Gene3D" id="3.40.366.10">
    <property type="entry name" value="Malonyl-Coenzyme A Acyl Carrier Protein, domain 2"/>
    <property type="match status" value="1"/>
</dbReference>
<dbReference type="EMBL" id="CP000764">
    <property type="protein sequence ID" value="ABS23415.1"/>
    <property type="molecule type" value="Genomic_DNA"/>
</dbReference>
<dbReference type="OrthoDB" id="9765680at2"/>
<feature type="domain" description="Malonyl-CoA:ACP transacylase (MAT)" evidence="2">
    <location>
        <begin position="16"/>
        <end position="310"/>
    </location>
</feature>
<dbReference type="PANTHER" id="PTHR45681:SF6">
    <property type="entry name" value="POLYKETIDE SYNTHASE 37"/>
    <property type="match status" value="1"/>
</dbReference>
<sequence length="324" mass="37506">MIYNLDEKIKKKVVFLFSGQGSQYYQMGKELFFRFNRFQEIVMDFDRIVQDWIGKSAVEELYGTKQVAHSFTETMLTHPSIFIVEYALARFLIESGIKPDYVVGTSLGEFTALAVSQVMTPESALACVLKQAQLVERDCEPGNMLLIQEDVSLFYETDYLYCRSDLAGIQSNHHFVISVVKQNMKEIEQFLRLHNINYYKLPISHAFHSTSMEVIANEYKKFLSKIKYNKVNIPLVYSVDGQMKKEISSDYLWEVTRKPIYFCKAICTLQKICSDAVFLDLGPGGTLHNSLRYIGNQNTSYHSFPLMKPYQNAVCVEQIKEWIR</sequence>
<dbReference type="eggNOG" id="COG3321">
    <property type="taxonomic scope" value="Bacteria"/>
</dbReference>
<organism evidence="3 4">
    <name type="scientific">Bacillus cytotoxicus (strain DSM 22905 / CIP 110041 / 391-98 / NVH 391-98)</name>
    <dbReference type="NCBI Taxonomy" id="315749"/>
    <lineage>
        <taxon>Bacteria</taxon>
        <taxon>Bacillati</taxon>
        <taxon>Bacillota</taxon>
        <taxon>Bacilli</taxon>
        <taxon>Bacillales</taxon>
        <taxon>Bacillaceae</taxon>
        <taxon>Bacillus</taxon>
        <taxon>Bacillus cereus group</taxon>
    </lineage>
</organism>
<dbReference type="SUPFAM" id="SSF52151">
    <property type="entry name" value="FabD/lysophospholipase-like"/>
    <property type="match status" value="1"/>
</dbReference>
<gene>
    <name evidence="3" type="ordered locus">Bcer98_3192</name>
</gene>
<dbReference type="SMART" id="SM00827">
    <property type="entry name" value="PKS_AT"/>
    <property type="match status" value="1"/>
</dbReference>
<dbReference type="PANTHER" id="PTHR45681">
    <property type="entry name" value="POLYKETIDE SYNTHASE 44-RELATED"/>
    <property type="match status" value="1"/>
</dbReference>
<evidence type="ECO:0000313" key="3">
    <source>
        <dbReference type="EMBL" id="ABS23415.1"/>
    </source>
</evidence>
<dbReference type="Pfam" id="PF00698">
    <property type="entry name" value="Acyl_transf_1"/>
    <property type="match status" value="1"/>
</dbReference>
<keyword evidence="1 3" id="KW-0808">Transferase</keyword>
<dbReference type="HOGENOM" id="CLU_030558_3_1_9"/>
<evidence type="ECO:0000313" key="4">
    <source>
        <dbReference type="Proteomes" id="UP000002300"/>
    </source>
</evidence>